<evidence type="ECO:0000259" key="1">
    <source>
        <dbReference type="SMART" id="SM00834"/>
    </source>
</evidence>
<dbReference type="AlphaFoldDB" id="X1C188"/>
<sequence length="49" mass="5675">MPVYEFKCPACGCKFEVRQTYNDKALVRCPKCKTTAKRQISIVNHKKVI</sequence>
<dbReference type="Pfam" id="PF09723">
    <property type="entry name" value="Zn_ribbon_8"/>
    <property type="match status" value="1"/>
</dbReference>
<dbReference type="SMART" id="SM00834">
    <property type="entry name" value="CxxC_CXXC_SSSS"/>
    <property type="match status" value="1"/>
</dbReference>
<gene>
    <name evidence="2" type="ORF">S01H4_50040</name>
</gene>
<comment type="caution">
    <text evidence="2">The sequence shown here is derived from an EMBL/GenBank/DDBJ whole genome shotgun (WGS) entry which is preliminary data.</text>
</comment>
<evidence type="ECO:0000313" key="2">
    <source>
        <dbReference type="EMBL" id="GAG90228.1"/>
    </source>
</evidence>
<dbReference type="EMBL" id="BART01028367">
    <property type="protein sequence ID" value="GAG90228.1"/>
    <property type="molecule type" value="Genomic_DNA"/>
</dbReference>
<organism evidence="2">
    <name type="scientific">marine sediment metagenome</name>
    <dbReference type="NCBI Taxonomy" id="412755"/>
    <lineage>
        <taxon>unclassified sequences</taxon>
        <taxon>metagenomes</taxon>
        <taxon>ecological metagenomes</taxon>
    </lineage>
</organism>
<dbReference type="Gene3D" id="2.20.28.30">
    <property type="entry name" value="RNA polymerase ii, chain L"/>
    <property type="match status" value="1"/>
</dbReference>
<proteinExistence type="predicted"/>
<dbReference type="NCBIfam" id="TIGR02605">
    <property type="entry name" value="CxxC_CxxC_SSSS"/>
    <property type="match status" value="1"/>
</dbReference>
<feature type="domain" description="Putative regulatory protein FmdB zinc ribbon" evidence="1">
    <location>
        <begin position="1"/>
        <end position="41"/>
    </location>
</feature>
<protein>
    <recommendedName>
        <fullName evidence="1">Putative regulatory protein FmdB zinc ribbon domain-containing protein</fullName>
    </recommendedName>
</protein>
<dbReference type="InterPro" id="IPR013429">
    <property type="entry name" value="Regulatory_FmdB_Zinc_ribbon"/>
</dbReference>
<reference evidence="2" key="1">
    <citation type="journal article" date="2014" name="Front. Microbiol.">
        <title>High frequency of phylogenetically diverse reductive dehalogenase-homologous genes in deep subseafloor sedimentary metagenomes.</title>
        <authorList>
            <person name="Kawai M."/>
            <person name="Futagami T."/>
            <person name="Toyoda A."/>
            <person name="Takaki Y."/>
            <person name="Nishi S."/>
            <person name="Hori S."/>
            <person name="Arai W."/>
            <person name="Tsubouchi T."/>
            <person name="Morono Y."/>
            <person name="Uchiyama I."/>
            <person name="Ito T."/>
            <person name="Fujiyama A."/>
            <person name="Inagaki F."/>
            <person name="Takami H."/>
        </authorList>
    </citation>
    <scope>NUCLEOTIDE SEQUENCE</scope>
    <source>
        <strain evidence="2">Expedition CK06-06</strain>
    </source>
</reference>
<name>X1C188_9ZZZZ</name>
<accession>X1C188</accession>